<gene>
    <name evidence="1" type="ORF">VNO77_19000</name>
</gene>
<dbReference type="EMBL" id="JAYMYQ010000004">
    <property type="protein sequence ID" value="KAK7338393.1"/>
    <property type="molecule type" value="Genomic_DNA"/>
</dbReference>
<accession>A0AAN9LRS0</accession>
<keyword evidence="2" id="KW-1185">Reference proteome</keyword>
<comment type="caution">
    <text evidence="1">The sequence shown here is derived from an EMBL/GenBank/DDBJ whole genome shotgun (WGS) entry which is preliminary data.</text>
</comment>
<evidence type="ECO:0000313" key="1">
    <source>
        <dbReference type="EMBL" id="KAK7338393.1"/>
    </source>
</evidence>
<evidence type="ECO:0000313" key="2">
    <source>
        <dbReference type="Proteomes" id="UP001367508"/>
    </source>
</evidence>
<reference evidence="1 2" key="1">
    <citation type="submission" date="2024-01" db="EMBL/GenBank/DDBJ databases">
        <title>The genomes of 5 underutilized Papilionoideae crops provide insights into root nodulation and disease resistanc.</title>
        <authorList>
            <person name="Jiang F."/>
        </authorList>
    </citation>
    <scope>NUCLEOTIDE SEQUENCE [LARGE SCALE GENOMIC DNA]</scope>
    <source>
        <strain evidence="1">LVBAO_FW01</strain>
        <tissue evidence="1">Leaves</tissue>
    </source>
</reference>
<name>A0AAN9LRS0_CANGL</name>
<sequence length="119" mass="13711">MTTLVRVEFEDDEIALSYSVFAKSQPLLIPPVLELEDFLATKDVHELTWKFCGWMLRYMSFDGVFLDFSQVAKVLATVIEPKTILLVTGLLLFSLIEDAERLLHLSRIGFPENTEFLFH</sequence>
<organism evidence="1 2">
    <name type="scientific">Canavalia gladiata</name>
    <name type="common">Sword bean</name>
    <name type="synonym">Dolichos gladiatus</name>
    <dbReference type="NCBI Taxonomy" id="3824"/>
    <lineage>
        <taxon>Eukaryota</taxon>
        <taxon>Viridiplantae</taxon>
        <taxon>Streptophyta</taxon>
        <taxon>Embryophyta</taxon>
        <taxon>Tracheophyta</taxon>
        <taxon>Spermatophyta</taxon>
        <taxon>Magnoliopsida</taxon>
        <taxon>eudicotyledons</taxon>
        <taxon>Gunneridae</taxon>
        <taxon>Pentapetalae</taxon>
        <taxon>rosids</taxon>
        <taxon>fabids</taxon>
        <taxon>Fabales</taxon>
        <taxon>Fabaceae</taxon>
        <taxon>Papilionoideae</taxon>
        <taxon>50 kb inversion clade</taxon>
        <taxon>NPAAA clade</taxon>
        <taxon>indigoferoid/millettioid clade</taxon>
        <taxon>Phaseoleae</taxon>
        <taxon>Canavalia</taxon>
    </lineage>
</organism>
<proteinExistence type="predicted"/>
<protein>
    <submittedName>
        <fullName evidence="1">Uncharacterized protein</fullName>
    </submittedName>
</protein>
<dbReference type="Proteomes" id="UP001367508">
    <property type="component" value="Unassembled WGS sequence"/>
</dbReference>
<dbReference type="AlphaFoldDB" id="A0AAN9LRS0"/>